<feature type="domain" description="ABC transmembrane type-1" evidence="8">
    <location>
        <begin position="84"/>
        <end position="275"/>
    </location>
</feature>
<evidence type="ECO:0000256" key="7">
    <source>
        <dbReference type="RuleBase" id="RU363032"/>
    </source>
</evidence>
<dbReference type="HOGENOM" id="CLU_028518_8_0_2"/>
<feature type="transmembrane region" description="Helical" evidence="7">
    <location>
        <begin position="25"/>
        <end position="45"/>
    </location>
</feature>
<dbReference type="GO" id="GO:0005886">
    <property type="term" value="C:plasma membrane"/>
    <property type="evidence" value="ECO:0007669"/>
    <property type="project" value="UniProtKB-SubCell"/>
</dbReference>
<keyword evidence="3" id="KW-1003">Cell membrane</keyword>
<sequence length="289" mass="30751">MKSAGYSTTQLLKDLVSAVLRNKKGLAGVVLLSIPLAMAIAPQLIAPYNPRDIVGPPFQPPSLQHLLGTNDAGYDIFSELVYGSRISLLVGFAAAISAVVLGTVVGLLAGYYGGLLDDALSTVTDVMLLLPVLPFMILMAAILGQGYQNIVLTIAVFTWPGIARLVKAQVVSLKSALYIEAAKAYGASNARIMRTHILPQLYPLLVAFVILRIGGAIIAEASLSFLGLGDPTQESWGSMIYWAMNSGAISSGKWWWIVAPGLMITLTVEATALIGVAIEEFVNPRLRRA</sequence>
<feature type="transmembrane region" description="Helical" evidence="7">
    <location>
        <begin position="201"/>
        <end position="226"/>
    </location>
</feature>
<evidence type="ECO:0000313" key="10">
    <source>
        <dbReference type="Proteomes" id="UP000005270"/>
    </source>
</evidence>
<dbReference type="InParanoid" id="I3TFE2"/>
<keyword evidence="6 7" id="KW-0472">Membrane</keyword>
<feature type="transmembrane region" description="Helical" evidence="7">
    <location>
        <begin position="150"/>
        <end position="166"/>
    </location>
</feature>
<dbReference type="FunCoup" id="I3TFE2">
    <property type="interactions" value="18"/>
</dbReference>
<dbReference type="SUPFAM" id="SSF161098">
    <property type="entry name" value="MetI-like"/>
    <property type="match status" value="1"/>
</dbReference>
<dbReference type="Gene3D" id="1.10.3720.10">
    <property type="entry name" value="MetI-like"/>
    <property type="match status" value="1"/>
</dbReference>
<feature type="transmembrane region" description="Helical" evidence="7">
    <location>
        <begin position="254"/>
        <end position="278"/>
    </location>
</feature>
<comment type="subcellular location">
    <subcellularLocation>
        <location evidence="1 7">Cell membrane</location>
        <topology evidence="1 7">Multi-pass membrane protein</topology>
    </subcellularLocation>
</comment>
<feature type="transmembrane region" description="Helical" evidence="7">
    <location>
        <begin position="86"/>
        <end position="114"/>
    </location>
</feature>
<evidence type="ECO:0000313" key="9">
    <source>
        <dbReference type="EMBL" id="AFK51480.1"/>
    </source>
</evidence>
<dbReference type="PROSITE" id="PS50928">
    <property type="entry name" value="ABC_TM1"/>
    <property type="match status" value="1"/>
</dbReference>
<dbReference type="RefSeq" id="WP_014737730.1">
    <property type="nucleotide sequence ID" value="NC_017954.1"/>
</dbReference>
<feature type="transmembrane region" description="Helical" evidence="7">
    <location>
        <begin position="126"/>
        <end position="144"/>
    </location>
</feature>
<dbReference type="STRING" id="1184251.TCELL_1057"/>
<evidence type="ECO:0000256" key="6">
    <source>
        <dbReference type="ARBA" id="ARBA00023136"/>
    </source>
</evidence>
<protein>
    <submittedName>
        <fullName evidence="9">Binding-protein-dependent transport systems inner membrane component</fullName>
    </submittedName>
</protein>
<reference evidence="9 10" key="1">
    <citation type="journal article" date="2012" name="J. Bacteriol.">
        <title>Complete genome sequence of the hyperthermophilic cellulolytic Crenarchaeon 'Thermogladius cellulolyticus' 1633.</title>
        <authorList>
            <person name="Mardanov A.V."/>
            <person name="Kochetkova T.V."/>
            <person name="Beletsky A.V."/>
            <person name="Bonch-Osmolovskaya E.A."/>
            <person name="Ravin N.V."/>
            <person name="Skryabin K.G."/>
        </authorList>
    </citation>
    <scope>NUCLEOTIDE SEQUENCE [LARGE SCALE GENOMIC DNA]</scope>
    <source>
        <strain evidence="10">DSM 22663 / VKM B-2946 / 1633</strain>
    </source>
</reference>
<evidence type="ECO:0000256" key="5">
    <source>
        <dbReference type="ARBA" id="ARBA00022989"/>
    </source>
</evidence>
<dbReference type="GeneID" id="13013376"/>
<dbReference type="PANTHER" id="PTHR43386">
    <property type="entry name" value="OLIGOPEPTIDE TRANSPORT SYSTEM PERMEASE PROTEIN APPC"/>
    <property type="match status" value="1"/>
</dbReference>
<dbReference type="InterPro" id="IPR000515">
    <property type="entry name" value="MetI-like"/>
</dbReference>
<organism evidence="9 10">
    <name type="scientific">Thermogladius calderae (strain DSM 22663 / VKM B-2946 / 1633)</name>
    <dbReference type="NCBI Taxonomy" id="1184251"/>
    <lineage>
        <taxon>Archaea</taxon>
        <taxon>Thermoproteota</taxon>
        <taxon>Thermoprotei</taxon>
        <taxon>Desulfurococcales</taxon>
        <taxon>Desulfurococcaceae</taxon>
        <taxon>Thermogladius</taxon>
    </lineage>
</organism>
<comment type="similarity">
    <text evidence="7">Belongs to the binding-protein-dependent transport system permease family.</text>
</comment>
<dbReference type="eggNOG" id="arCOG00748">
    <property type="taxonomic scope" value="Archaea"/>
</dbReference>
<proteinExistence type="inferred from homology"/>
<dbReference type="InterPro" id="IPR035906">
    <property type="entry name" value="MetI-like_sf"/>
</dbReference>
<dbReference type="GO" id="GO:0055085">
    <property type="term" value="P:transmembrane transport"/>
    <property type="evidence" value="ECO:0007669"/>
    <property type="project" value="InterPro"/>
</dbReference>
<dbReference type="InterPro" id="IPR050366">
    <property type="entry name" value="BP-dependent_transpt_permease"/>
</dbReference>
<evidence type="ECO:0000256" key="4">
    <source>
        <dbReference type="ARBA" id="ARBA00022692"/>
    </source>
</evidence>
<keyword evidence="5 7" id="KW-1133">Transmembrane helix</keyword>
<keyword evidence="4 7" id="KW-0812">Transmembrane</keyword>
<evidence type="ECO:0000256" key="2">
    <source>
        <dbReference type="ARBA" id="ARBA00022448"/>
    </source>
</evidence>
<name>I3TFE2_THEC1</name>
<dbReference type="AlphaFoldDB" id="I3TFE2"/>
<keyword evidence="2 7" id="KW-0813">Transport</keyword>
<dbReference type="Proteomes" id="UP000005270">
    <property type="component" value="Chromosome"/>
</dbReference>
<gene>
    <name evidence="9" type="ordered locus">TCELL_1057</name>
</gene>
<dbReference type="EMBL" id="CP003531">
    <property type="protein sequence ID" value="AFK51480.1"/>
    <property type="molecule type" value="Genomic_DNA"/>
</dbReference>
<evidence type="ECO:0000256" key="3">
    <source>
        <dbReference type="ARBA" id="ARBA00022475"/>
    </source>
</evidence>
<dbReference type="Pfam" id="PF00528">
    <property type="entry name" value="BPD_transp_1"/>
    <property type="match status" value="1"/>
</dbReference>
<dbReference type="CDD" id="cd06261">
    <property type="entry name" value="TM_PBP2"/>
    <property type="match status" value="1"/>
</dbReference>
<accession>I3TFE2</accession>
<evidence type="ECO:0000259" key="8">
    <source>
        <dbReference type="PROSITE" id="PS50928"/>
    </source>
</evidence>
<dbReference type="PANTHER" id="PTHR43386:SF1">
    <property type="entry name" value="D,D-DIPEPTIDE TRANSPORT SYSTEM PERMEASE PROTEIN DDPC-RELATED"/>
    <property type="match status" value="1"/>
</dbReference>
<dbReference type="KEGG" id="thg:TCELL_1057"/>
<evidence type="ECO:0000256" key="1">
    <source>
        <dbReference type="ARBA" id="ARBA00004651"/>
    </source>
</evidence>
<keyword evidence="10" id="KW-1185">Reference proteome</keyword>